<dbReference type="EMBL" id="DVLY01000118">
    <property type="protein sequence ID" value="HIT98172.1"/>
    <property type="molecule type" value="Genomic_DNA"/>
</dbReference>
<dbReference type="InterPro" id="IPR014729">
    <property type="entry name" value="Rossmann-like_a/b/a_fold"/>
</dbReference>
<keyword evidence="5 15" id="KW-0288">FMN</keyword>
<keyword evidence="7 15" id="KW-0548">Nucleotidyltransferase</keyword>
<dbReference type="InterPro" id="IPR023465">
    <property type="entry name" value="Riboflavin_kinase_dom_sf"/>
</dbReference>
<organism evidence="17 18">
    <name type="scientific">Candidatus Merdimorpha stercoravium</name>
    <dbReference type="NCBI Taxonomy" id="2840863"/>
    <lineage>
        <taxon>Bacteria</taxon>
        <taxon>Pseudomonadati</taxon>
        <taxon>Bacteroidota</taxon>
        <taxon>Flavobacteriia</taxon>
        <taxon>Flavobacteriales</taxon>
        <taxon>Candidatus Merdimorpha</taxon>
    </lineage>
</organism>
<reference evidence="17" key="2">
    <citation type="journal article" date="2021" name="PeerJ">
        <title>Extensive microbial diversity within the chicken gut microbiome revealed by metagenomics and culture.</title>
        <authorList>
            <person name="Gilroy R."/>
            <person name="Ravi A."/>
            <person name="Getino M."/>
            <person name="Pursley I."/>
            <person name="Horton D.L."/>
            <person name="Alikhan N.F."/>
            <person name="Baker D."/>
            <person name="Gharbi K."/>
            <person name="Hall N."/>
            <person name="Watson M."/>
            <person name="Adriaenssens E.M."/>
            <person name="Foster-Nyarko E."/>
            <person name="Jarju S."/>
            <person name="Secka A."/>
            <person name="Antonio M."/>
            <person name="Oren A."/>
            <person name="Chaudhuri R.R."/>
            <person name="La Ragione R."/>
            <person name="Hildebrand F."/>
            <person name="Pallen M.J."/>
        </authorList>
    </citation>
    <scope>NUCLEOTIDE SEQUENCE</scope>
    <source>
        <strain evidence="17">1383</strain>
    </source>
</reference>
<evidence type="ECO:0000256" key="13">
    <source>
        <dbReference type="ARBA" id="ARBA00047880"/>
    </source>
</evidence>
<comment type="catalytic activity">
    <reaction evidence="14 15">
        <text>FMN + ATP + H(+) = FAD + diphosphate</text>
        <dbReference type="Rhea" id="RHEA:17237"/>
        <dbReference type="ChEBI" id="CHEBI:15378"/>
        <dbReference type="ChEBI" id="CHEBI:30616"/>
        <dbReference type="ChEBI" id="CHEBI:33019"/>
        <dbReference type="ChEBI" id="CHEBI:57692"/>
        <dbReference type="ChEBI" id="CHEBI:58210"/>
        <dbReference type="EC" id="2.7.7.2"/>
    </reaction>
</comment>
<dbReference type="NCBIfam" id="TIGR00083">
    <property type="entry name" value="ribF"/>
    <property type="match status" value="1"/>
</dbReference>
<reference evidence="17" key="1">
    <citation type="submission" date="2020-10" db="EMBL/GenBank/DDBJ databases">
        <authorList>
            <person name="Gilroy R."/>
        </authorList>
    </citation>
    <scope>NUCLEOTIDE SEQUENCE</scope>
    <source>
        <strain evidence="17">1383</strain>
    </source>
</reference>
<gene>
    <name evidence="17" type="ORF">IAC44_04960</name>
</gene>
<keyword evidence="10 15" id="KW-0274">FAD</keyword>
<evidence type="ECO:0000256" key="9">
    <source>
        <dbReference type="ARBA" id="ARBA00022777"/>
    </source>
</evidence>
<comment type="pathway">
    <text evidence="3 15">Cofactor biosynthesis; FMN biosynthesis; FMN from riboflavin (ATP route): step 1/1.</text>
</comment>
<dbReference type="Pfam" id="PF01687">
    <property type="entry name" value="Flavokinase"/>
    <property type="match status" value="1"/>
</dbReference>
<comment type="function">
    <text evidence="1">Catalyzes the phosphorylation of riboflavin to FMN followed by the adenylation of FMN to FAD.</text>
</comment>
<dbReference type="Gene3D" id="3.40.50.620">
    <property type="entry name" value="HUPs"/>
    <property type="match status" value="1"/>
</dbReference>
<evidence type="ECO:0000256" key="2">
    <source>
        <dbReference type="ARBA" id="ARBA00004726"/>
    </source>
</evidence>
<keyword evidence="11 15" id="KW-0067">ATP-binding</keyword>
<comment type="similarity">
    <text evidence="15">Belongs to the ribF family.</text>
</comment>
<evidence type="ECO:0000256" key="4">
    <source>
        <dbReference type="ARBA" id="ARBA00022630"/>
    </source>
</evidence>
<dbReference type="InterPro" id="IPR002606">
    <property type="entry name" value="Riboflavin_kinase_bac"/>
</dbReference>
<evidence type="ECO:0000256" key="3">
    <source>
        <dbReference type="ARBA" id="ARBA00005201"/>
    </source>
</evidence>
<dbReference type="NCBIfam" id="NF004160">
    <property type="entry name" value="PRK05627.1-3"/>
    <property type="match status" value="1"/>
</dbReference>
<sequence length="313" mass="34490">MNIYRGFDELPPSQRLAGGAVVTIGTFDGVHTAHAEILKTLVEEARRRNAASAVVTFSPHPRALFSPHAGVRLLSDEREKARLIEAYGVDLLIVQPFTQAFAALSAEEFLREDLVGKLGTTLVVTGYDHSFGREKYNAFDFLTNVGPRYGVEAIRVPRMEIEGITISSSSVRRAVEGGDIALARTLLGRPYSLCGTVVRGKQLGRTLGYPTANIRVGEPAKLLPPDGVYAVRVHVAQEVFGGMMNIGMRPTVDDYPGRSIEVNLFDFDRDIYGQTLSVEILAWVRSEVKFSSLDNLKQQLAKDARRCRELLQA</sequence>
<dbReference type="Gene3D" id="2.40.30.30">
    <property type="entry name" value="Riboflavin kinase-like"/>
    <property type="match status" value="1"/>
</dbReference>
<evidence type="ECO:0000256" key="1">
    <source>
        <dbReference type="ARBA" id="ARBA00002121"/>
    </source>
</evidence>
<dbReference type="SUPFAM" id="SSF82114">
    <property type="entry name" value="Riboflavin kinase-like"/>
    <property type="match status" value="1"/>
</dbReference>
<dbReference type="Pfam" id="PF06574">
    <property type="entry name" value="FAD_syn"/>
    <property type="match status" value="1"/>
</dbReference>
<evidence type="ECO:0000256" key="11">
    <source>
        <dbReference type="ARBA" id="ARBA00022840"/>
    </source>
</evidence>
<protein>
    <recommendedName>
        <fullName evidence="15">Riboflavin biosynthesis protein</fullName>
    </recommendedName>
    <domain>
        <recommendedName>
            <fullName evidence="15">Riboflavin kinase</fullName>
            <ecNumber evidence="15">2.7.1.26</ecNumber>
        </recommendedName>
        <alternativeName>
            <fullName evidence="15">Flavokinase</fullName>
        </alternativeName>
    </domain>
    <domain>
        <recommendedName>
            <fullName evidence="15">FMN adenylyltransferase</fullName>
            <ecNumber evidence="15">2.7.7.2</ecNumber>
        </recommendedName>
        <alternativeName>
            <fullName evidence="15">FAD pyrophosphorylase</fullName>
        </alternativeName>
        <alternativeName>
            <fullName evidence="15">FAD synthase</fullName>
        </alternativeName>
    </domain>
</protein>
<dbReference type="EC" id="2.7.1.26" evidence="15"/>
<evidence type="ECO:0000256" key="12">
    <source>
        <dbReference type="ARBA" id="ARBA00023268"/>
    </source>
</evidence>
<dbReference type="GO" id="GO:0009398">
    <property type="term" value="P:FMN biosynthetic process"/>
    <property type="evidence" value="ECO:0007669"/>
    <property type="project" value="UniProtKB-UniRule"/>
</dbReference>
<dbReference type="GO" id="GO:0008531">
    <property type="term" value="F:riboflavin kinase activity"/>
    <property type="evidence" value="ECO:0007669"/>
    <property type="project" value="UniProtKB-UniRule"/>
</dbReference>
<evidence type="ECO:0000313" key="17">
    <source>
        <dbReference type="EMBL" id="HIT98172.1"/>
    </source>
</evidence>
<evidence type="ECO:0000313" key="18">
    <source>
        <dbReference type="Proteomes" id="UP000824161"/>
    </source>
</evidence>
<dbReference type="PANTHER" id="PTHR22749:SF6">
    <property type="entry name" value="RIBOFLAVIN KINASE"/>
    <property type="match status" value="1"/>
</dbReference>
<evidence type="ECO:0000256" key="15">
    <source>
        <dbReference type="PIRNR" id="PIRNR004491"/>
    </source>
</evidence>
<dbReference type="Proteomes" id="UP000824161">
    <property type="component" value="Unassembled WGS sequence"/>
</dbReference>
<dbReference type="CDD" id="cd02064">
    <property type="entry name" value="FAD_synthetase_N"/>
    <property type="match status" value="1"/>
</dbReference>
<evidence type="ECO:0000256" key="10">
    <source>
        <dbReference type="ARBA" id="ARBA00022827"/>
    </source>
</evidence>
<evidence type="ECO:0000256" key="6">
    <source>
        <dbReference type="ARBA" id="ARBA00022679"/>
    </source>
</evidence>
<keyword evidence="12" id="KW-0511">Multifunctional enzyme</keyword>
<dbReference type="FunFam" id="2.40.30.30:FF:000003">
    <property type="entry name" value="Riboflavin biosynthesis protein"/>
    <property type="match status" value="1"/>
</dbReference>
<name>A0A9D1HC25_9FLAO</name>
<evidence type="ECO:0000256" key="8">
    <source>
        <dbReference type="ARBA" id="ARBA00022741"/>
    </source>
</evidence>
<evidence type="ECO:0000259" key="16">
    <source>
        <dbReference type="SMART" id="SM00904"/>
    </source>
</evidence>
<evidence type="ECO:0000256" key="5">
    <source>
        <dbReference type="ARBA" id="ARBA00022643"/>
    </source>
</evidence>
<keyword evidence="9 15" id="KW-0418">Kinase</keyword>
<keyword evidence="4 15" id="KW-0285">Flavoprotein</keyword>
<dbReference type="InterPro" id="IPR015864">
    <property type="entry name" value="FAD_synthase"/>
</dbReference>
<dbReference type="NCBIfam" id="NF004162">
    <property type="entry name" value="PRK05627.1-5"/>
    <property type="match status" value="1"/>
</dbReference>
<dbReference type="GO" id="GO:0006747">
    <property type="term" value="P:FAD biosynthetic process"/>
    <property type="evidence" value="ECO:0007669"/>
    <property type="project" value="UniProtKB-UniRule"/>
</dbReference>
<comment type="catalytic activity">
    <reaction evidence="13 15">
        <text>riboflavin + ATP = FMN + ADP + H(+)</text>
        <dbReference type="Rhea" id="RHEA:14357"/>
        <dbReference type="ChEBI" id="CHEBI:15378"/>
        <dbReference type="ChEBI" id="CHEBI:30616"/>
        <dbReference type="ChEBI" id="CHEBI:57986"/>
        <dbReference type="ChEBI" id="CHEBI:58210"/>
        <dbReference type="ChEBI" id="CHEBI:456216"/>
        <dbReference type="EC" id="2.7.1.26"/>
    </reaction>
</comment>
<keyword evidence="6 15" id="KW-0808">Transferase</keyword>
<comment type="pathway">
    <text evidence="2 15">Cofactor biosynthesis; FAD biosynthesis; FAD from FMN: step 1/1.</text>
</comment>
<dbReference type="FunFam" id="3.40.50.620:FF:000021">
    <property type="entry name" value="Riboflavin biosynthesis protein"/>
    <property type="match status" value="1"/>
</dbReference>
<dbReference type="PANTHER" id="PTHR22749">
    <property type="entry name" value="RIBOFLAVIN KINASE/FMN ADENYLYLTRANSFERASE"/>
    <property type="match status" value="1"/>
</dbReference>
<dbReference type="InterPro" id="IPR023468">
    <property type="entry name" value="Riboflavin_kinase"/>
</dbReference>
<dbReference type="GO" id="GO:0009231">
    <property type="term" value="P:riboflavin biosynthetic process"/>
    <property type="evidence" value="ECO:0007669"/>
    <property type="project" value="InterPro"/>
</dbReference>
<dbReference type="SUPFAM" id="SSF52374">
    <property type="entry name" value="Nucleotidylyl transferase"/>
    <property type="match status" value="1"/>
</dbReference>
<dbReference type="InterPro" id="IPR015865">
    <property type="entry name" value="Riboflavin_kinase_bac/euk"/>
</dbReference>
<dbReference type="GO" id="GO:0003919">
    <property type="term" value="F:FMN adenylyltransferase activity"/>
    <property type="evidence" value="ECO:0007669"/>
    <property type="project" value="UniProtKB-UniRule"/>
</dbReference>
<dbReference type="PIRSF" id="PIRSF004491">
    <property type="entry name" value="FAD_Synth"/>
    <property type="match status" value="1"/>
</dbReference>
<keyword evidence="8 15" id="KW-0547">Nucleotide-binding</keyword>
<dbReference type="AlphaFoldDB" id="A0A9D1HC25"/>
<proteinExistence type="inferred from homology"/>
<dbReference type="GO" id="GO:0005524">
    <property type="term" value="F:ATP binding"/>
    <property type="evidence" value="ECO:0007669"/>
    <property type="project" value="UniProtKB-UniRule"/>
</dbReference>
<evidence type="ECO:0000256" key="7">
    <source>
        <dbReference type="ARBA" id="ARBA00022695"/>
    </source>
</evidence>
<feature type="domain" description="Riboflavin kinase" evidence="16">
    <location>
        <begin position="186"/>
        <end position="312"/>
    </location>
</feature>
<evidence type="ECO:0000256" key="14">
    <source>
        <dbReference type="ARBA" id="ARBA00049494"/>
    </source>
</evidence>
<comment type="caution">
    <text evidence="17">The sequence shown here is derived from an EMBL/GenBank/DDBJ whole genome shotgun (WGS) entry which is preliminary data.</text>
</comment>
<dbReference type="SMART" id="SM00904">
    <property type="entry name" value="Flavokinase"/>
    <property type="match status" value="1"/>
</dbReference>
<dbReference type="EC" id="2.7.7.2" evidence="15"/>
<accession>A0A9D1HC25</accession>